<keyword evidence="6 9" id="KW-0812">Transmembrane</keyword>
<dbReference type="OrthoDB" id="9786910at2"/>
<keyword evidence="5" id="KW-0997">Cell inner membrane</keyword>
<dbReference type="GO" id="GO:0015920">
    <property type="term" value="P:lipopolysaccharide transport"/>
    <property type="evidence" value="ECO:0007669"/>
    <property type="project" value="TreeGrafter"/>
</dbReference>
<name>A0A1W2BKR2_9SPHI</name>
<dbReference type="InterPro" id="IPR013525">
    <property type="entry name" value="ABC2_TM"/>
</dbReference>
<proteinExistence type="inferred from homology"/>
<evidence type="ECO:0000256" key="1">
    <source>
        <dbReference type="ARBA" id="ARBA00004429"/>
    </source>
</evidence>
<evidence type="ECO:0000256" key="4">
    <source>
        <dbReference type="ARBA" id="ARBA00022475"/>
    </source>
</evidence>
<dbReference type="PANTHER" id="PTHR30413">
    <property type="entry name" value="INNER MEMBRANE TRANSPORT PERMEASE"/>
    <property type="match status" value="1"/>
</dbReference>
<evidence type="ECO:0000313" key="12">
    <source>
        <dbReference type="Proteomes" id="UP000192678"/>
    </source>
</evidence>
<accession>A0A1W2BKR2</accession>
<dbReference type="STRING" id="475255.SAMN04488101_102571"/>
<keyword evidence="4 9" id="KW-1003">Cell membrane</keyword>
<keyword evidence="12" id="KW-1185">Reference proteome</keyword>
<dbReference type="GO" id="GO:0005886">
    <property type="term" value="C:plasma membrane"/>
    <property type="evidence" value="ECO:0007669"/>
    <property type="project" value="UniProtKB-SubCell"/>
</dbReference>
<organism evidence="11 12">
    <name type="scientific">Pedobacter nyackensis</name>
    <dbReference type="NCBI Taxonomy" id="475255"/>
    <lineage>
        <taxon>Bacteria</taxon>
        <taxon>Pseudomonadati</taxon>
        <taxon>Bacteroidota</taxon>
        <taxon>Sphingobacteriia</taxon>
        <taxon>Sphingobacteriales</taxon>
        <taxon>Sphingobacteriaceae</taxon>
        <taxon>Pedobacter</taxon>
    </lineage>
</organism>
<comment type="subcellular location">
    <subcellularLocation>
        <location evidence="1">Cell inner membrane</location>
        <topology evidence="1">Multi-pass membrane protein</topology>
    </subcellularLocation>
    <subcellularLocation>
        <location evidence="9">Cell membrane</location>
        <topology evidence="9">Multi-pass membrane protein</topology>
    </subcellularLocation>
</comment>
<keyword evidence="8 9" id="KW-0472">Membrane</keyword>
<evidence type="ECO:0000256" key="7">
    <source>
        <dbReference type="ARBA" id="ARBA00022989"/>
    </source>
</evidence>
<comment type="similarity">
    <text evidence="2 9">Belongs to the ABC-2 integral membrane protein family.</text>
</comment>
<dbReference type="RefSeq" id="WP_084288546.1">
    <property type="nucleotide sequence ID" value="NZ_FWYB01000002.1"/>
</dbReference>
<evidence type="ECO:0000256" key="9">
    <source>
        <dbReference type="RuleBase" id="RU361157"/>
    </source>
</evidence>
<dbReference type="EMBL" id="FWYB01000002">
    <property type="protein sequence ID" value="SMC73471.1"/>
    <property type="molecule type" value="Genomic_DNA"/>
</dbReference>
<dbReference type="Proteomes" id="UP000192678">
    <property type="component" value="Unassembled WGS sequence"/>
</dbReference>
<dbReference type="PROSITE" id="PS51012">
    <property type="entry name" value="ABC_TM2"/>
    <property type="match status" value="1"/>
</dbReference>
<evidence type="ECO:0000256" key="2">
    <source>
        <dbReference type="ARBA" id="ARBA00007783"/>
    </source>
</evidence>
<evidence type="ECO:0000259" key="10">
    <source>
        <dbReference type="PROSITE" id="PS51012"/>
    </source>
</evidence>
<feature type="transmembrane region" description="Helical" evidence="9">
    <location>
        <begin position="90"/>
        <end position="114"/>
    </location>
</feature>
<evidence type="ECO:0000256" key="6">
    <source>
        <dbReference type="ARBA" id="ARBA00022692"/>
    </source>
</evidence>
<dbReference type="GO" id="GO:0140359">
    <property type="term" value="F:ABC-type transporter activity"/>
    <property type="evidence" value="ECO:0007669"/>
    <property type="project" value="InterPro"/>
</dbReference>
<protein>
    <recommendedName>
        <fullName evidence="9">Transport permease protein</fullName>
    </recommendedName>
</protein>
<dbReference type="Pfam" id="PF01061">
    <property type="entry name" value="ABC2_membrane"/>
    <property type="match status" value="1"/>
</dbReference>
<evidence type="ECO:0000256" key="8">
    <source>
        <dbReference type="ARBA" id="ARBA00023136"/>
    </source>
</evidence>
<feature type="transmembrane region" description="Helical" evidence="9">
    <location>
        <begin position="258"/>
        <end position="277"/>
    </location>
</feature>
<evidence type="ECO:0000256" key="5">
    <source>
        <dbReference type="ARBA" id="ARBA00022519"/>
    </source>
</evidence>
<dbReference type="AlphaFoldDB" id="A0A1W2BKR2"/>
<gene>
    <name evidence="11" type="ORF">SAMN04488101_102571</name>
</gene>
<evidence type="ECO:0000313" key="11">
    <source>
        <dbReference type="EMBL" id="SMC73471.1"/>
    </source>
</evidence>
<feature type="transmembrane region" description="Helical" evidence="9">
    <location>
        <begin position="170"/>
        <end position="194"/>
    </location>
</feature>
<dbReference type="InterPro" id="IPR047817">
    <property type="entry name" value="ABC2_TM_bact-type"/>
</dbReference>
<evidence type="ECO:0000256" key="3">
    <source>
        <dbReference type="ARBA" id="ARBA00022448"/>
    </source>
</evidence>
<dbReference type="PANTHER" id="PTHR30413:SF8">
    <property type="entry name" value="TRANSPORT PERMEASE PROTEIN"/>
    <property type="match status" value="1"/>
</dbReference>
<reference evidence="11 12" key="1">
    <citation type="submission" date="2017-04" db="EMBL/GenBank/DDBJ databases">
        <authorList>
            <person name="Afonso C.L."/>
            <person name="Miller P.J."/>
            <person name="Scott M.A."/>
            <person name="Spackman E."/>
            <person name="Goraichik I."/>
            <person name="Dimitrov K.M."/>
            <person name="Suarez D.L."/>
            <person name="Swayne D.E."/>
        </authorList>
    </citation>
    <scope>NUCLEOTIDE SEQUENCE [LARGE SCALE GENOMIC DNA]</scope>
    <source>
        <strain evidence="11 12">DSM 19625</strain>
    </source>
</reference>
<feature type="transmembrane region" description="Helical" evidence="9">
    <location>
        <begin position="54"/>
        <end position="78"/>
    </location>
</feature>
<feature type="transmembrane region" description="Helical" evidence="9">
    <location>
        <begin position="135"/>
        <end position="158"/>
    </location>
</feature>
<feature type="domain" description="ABC transmembrane type-2" evidence="10">
    <location>
        <begin position="55"/>
        <end position="280"/>
    </location>
</feature>
<feature type="transmembrane region" description="Helical" evidence="9">
    <location>
        <begin position="206"/>
        <end position="224"/>
    </location>
</feature>
<sequence>MNLNEKEDITADWQWEINATQSWFKLGLRDLYSYRGLIMRFVRRDLIASYQQTIIGPVWMFLQPLLTTIIYLIVFGSFAKLSTDGVPKILFYLSGTIIWTFFFDNISGTMYTFITNAHIFNKVYFPRLIVPISNIITQSVRLSIQLMLFVVIFLFYHIVYDQFDLSYTLLLIPFLIILTAAFALGSGLLISVFTARYRDIDTFFQYILRLGMFVTPVVFPSSLVPEKYQFLFWLNPLTPIIETFRAVFFNQGAIQYNYLLLAVASTTILLMLGLVLFKRRETEVMDII</sequence>
<keyword evidence="7 9" id="KW-1133">Transmembrane helix</keyword>
<keyword evidence="3 9" id="KW-0813">Transport</keyword>